<evidence type="ECO:0000313" key="24">
    <source>
        <dbReference type="EMBL" id="CAE6438168.1"/>
    </source>
</evidence>
<feature type="repeat" description="WD" evidence="22">
    <location>
        <begin position="224"/>
        <end position="265"/>
    </location>
</feature>
<dbReference type="Proteomes" id="UP000663841">
    <property type="component" value="Unassembled WGS sequence"/>
</dbReference>
<dbReference type="Gene3D" id="2.130.10.10">
    <property type="entry name" value="YVTN repeat-like/Quinoprotein amine dehydrogenase"/>
    <property type="match status" value="2"/>
</dbReference>
<evidence type="ECO:0000256" key="12">
    <source>
        <dbReference type="ARBA" id="ARBA00022801"/>
    </source>
</evidence>
<accession>A0A8H3AT86</accession>
<protein>
    <recommendedName>
        <fullName evidence="7">triacylglycerol lipase</fullName>
        <ecNumber evidence="7">3.1.1.3</ecNumber>
    </recommendedName>
    <alternativeName>
        <fullName evidence="21">Autophagy-related protein 15</fullName>
    </alternativeName>
</protein>
<evidence type="ECO:0000256" key="9">
    <source>
        <dbReference type="ARBA" id="ARBA00022692"/>
    </source>
</evidence>
<organism evidence="24 25">
    <name type="scientific">Rhizoctonia solani</name>
    <dbReference type="NCBI Taxonomy" id="456999"/>
    <lineage>
        <taxon>Eukaryota</taxon>
        <taxon>Fungi</taxon>
        <taxon>Dikarya</taxon>
        <taxon>Basidiomycota</taxon>
        <taxon>Agaricomycotina</taxon>
        <taxon>Agaricomycetes</taxon>
        <taxon>Cantharellales</taxon>
        <taxon>Ceratobasidiaceae</taxon>
        <taxon>Rhizoctonia</taxon>
    </lineage>
</organism>
<dbReference type="NCBIfam" id="TIGR00004">
    <property type="entry name" value="Rid family detoxifying hydrolase"/>
    <property type="match status" value="1"/>
</dbReference>
<dbReference type="Pfam" id="PF01764">
    <property type="entry name" value="Lipase_3"/>
    <property type="match status" value="1"/>
</dbReference>
<dbReference type="SUPFAM" id="SSF50978">
    <property type="entry name" value="WD40 repeat-like"/>
    <property type="match status" value="1"/>
</dbReference>
<sequence>MIVHKGHTHVVRSVAYSPDGKSIVSGSWDTTIRTWDAQSPSIIGEPLTGHSEWINSASYSPLGDIIVSGSSDKTIRLWDVNTRRQLGDPIKGNNLFFSVAFSPDAKFIASGSGYSSPDSSPSVQLWDVQKGTAVINPFKGHTQTVNSVQFSPNGTRVVSGSDDNTIRVWDVERGTTIVGPLEGHTNWVYSTAFSPDESQLVSCSRDGTLRLWDAREGRMIGNPYEGHTNSVYSVAFSPRGTYVVSGGTDKTVRLWDIRTGHQVKLFSEHHGWVRSVAFSPCGQYIASGSLDKKVIIRNILGEDSDLAYPSGPHIITSQMSTKQMFECLTDAGCSDLSSLMDSKQETAMIVSGGGFGDIWMGKLHNGRKVAIKAWRTNTLEQCDYKTLKRAARELFYWSKMDHPNIHRLQGVIMFRDQYLGMVSEWMENGNLHEYLRKQPGADRYRLCVHVASGLQYMHSCNTVHGDLKALNVLVSPDGVAKLSDFDFSIMSEASTLVFSESSNSRLGSLRWTAPEMMLQDVPKRTTQSDIYALGMTMLEIFTGEVPYPQYRQDFLVFMALQNGTLPTRPLDRLKDDKQGNTLWELLLECWSRDVTLDFTLRHAHHAHPDTGHILWADADMSVASGGNIDTYTLDTRPLIAQSPSLNDWSQWRNGLQTSDWKSHKTVGPATDKRETLLALAKMTNNAYFKDSMMVGWYDLGKNWTSDHSIGYDPSTSGFRGHVFLSQDNRTAVLSIKGTSAVVFGGSATVLKDKFNDNLLFSCCCARVDWTWSPVCGCARSGSRCDQSCVETSLEADGLFYGIGINLYNNLTYMYPDAQIWVIGHSLGGSLASLIGATFGTPVVAFEAPGERLAAQRLHLPITDELLHITHVYNTADPIPMGACTGPTSVCYQGGYAMETRCHLGQTIVYDTLSLLHWTSDIRSHFINTIIDQLLDEDWSTKIKKSRKSKFPWPWLLDEEDVVEVPEPTREEDCSECFNWEYGEFPETDKGVAHATKIPGLIFLSGQTPVDQSGAVVPGGIKEHTTQCIQNLGNVLEAAGSSWEKVVKVNVYLKNMDDFGAMNEVYSELLPTPKPARTCIQAAKLPNDVDVEIEAIATY</sequence>
<keyword evidence="12" id="KW-0378">Hydrolase</keyword>
<keyword evidence="15" id="KW-1133">Transmembrane helix</keyword>
<evidence type="ECO:0000256" key="14">
    <source>
        <dbReference type="ARBA" id="ARBA00022968"/>
    </source>
</evidence>
<keyword evidence="18" id="KW-0472">Membrane</keyword>
<evidence type="ECO:0000256" key="3">
    <source>
        <dbReference type="ARBA" id="ARBA00004343"/>
    </source>
</evidence>
<dbReference type="AlphaFoldDB" id="A0A8H3AT86"/>
<dbReference type="PROSITE" id="PS50294">
    <property type="entry name" value="WD_REPEATS_REGION"/>
    <property type="match status" value="5"/>
</dbReference>
<dbReference type="InterPro" id="IPR006175">
    <property type="entry name" value="YjgF/YER057c/UK114"/>
</dbReference>
<dbReference type="InterPro" id="IPR011009">
    <property type="entry name" value="Kinase-like_dom_sf"/>
</dbReference>
<evidence type="ECO:0000256" key="4">
    <source>
        <dbReference type="ARBA" id="ARBA00010552"/>
    </source>
</evidence>
<dbReference type="GO" id="GO:0046461">
    <property type="term" value="P:neutral lipid catabolic process"/>
    <property type="evidence" value="ECO:0007669"/>
    <property type="project" value="TreeGrafter"/>
</dbReference>
<dbReference type="InterPro" id="IPR000719">
    <property type="entry name" value="Prot_kinase_dom"/>
</dbReference>
<feature type="domain" description="Protein kinase" evidence="23">
    <location>
        <begin position="344"/>
        <end position="610"/>
    </location>
</feature>
<comment type="function">
    <text evidence="20">Lipase which is essential for lysis of subvacuolar cytoplasm to vacuole targeted bodies and intravacuolar autophagic bodies. Involved in the lysis of intravacuolar multivesicular body (MVB) vesicles. The intravacuolar membrane disintegration by ATG15 is critical to life span extension.</text>
</comment>
<evidence type="ECO:0000256" key="19">
    <source>
        <dbReference type="ARBA" id="ARBA00023180"/>
    </source>
</evidence>
<evidence type="ECO:0000259" key="23">
    <source>
        <dbReference type="PROSITE" id="PS50011"/>
    </source>
</evidence>
<dbReference type="GO" id="GO:0004620">
    <property type="term" value="F:phospholipase activity"/>
    <property type="evidence" value="ECO:0007669"/>
    <property type="project" value="TreeGrafter"/>
</dbReference>
<evidence type="ECO:0000256" key="2">
    <source>
        <dbReference type="ARBA" id="ARBA00004270"/>
    </source>
</evidence>
<comment type="subcellular location">
    <subcellularLocation>
        <location evidence="3">Endosome</location>
        <location evidence="3">Multivesicular body membrane</location>
        <topology evidence="3">Single-pass type II membrane protein</topology>
    </subcellularLocation>
    <subcellularLocation>
        <location evidence="2">Prevacuolar compartment membrane</location>
        <topology evidence="2">Single-pass type II membrane protein</topology>
    </subcellularLocation>
</comment>
<evidence type="ECO:0000256" key="8">
    <source>
        <dbReference type="ARBA" id="ARBA00022574"/>
    </source>
</evidence>
<dbReference type="PANTHER" id="PTHR47175:SF2">
    <property type="entry name" value="LIPASE ATG15-RELATED"/>
    <property type="match status" value="1"/>
</dbReference>
<dbReference type="GO" id="GO:0034727">
    <property type="term" value="P:piecemeal microautophagy of the nucleus"/>
    <property type="evidence" value="ECO:0007669"/>
    <property type="project" value="TreeGrafter"/>
</dbReference>
<name>A0A8H3AT86_9AGAM</name>
<comment type="similarity">
    <text evidence="5">Belongs to the AB hydrolase superfamily. Lipase family.</text>
</comment>
<dbReference type="PROSITE" id="PS50082">
    <property type="entry name" value="WD_REPEATS_2"/>
    <property type="match status" value="6"/>
</dbReference>
<dbReference type="InterPro" id="IPR001245">
    <property type="entry name" value="Ser-Thr/Tyr_kinase_cat_dom"/>
</dbReference>
<evidence type="ECO:0000256" key="15">
    <source>
        <dbReference type="ARBA" id="ARBA00022989"/>
    </source>
</evidence>
<keyword evidence="8 22" id="KW-0853">WD repeat</keyword>
<dbReference type="SUPFAM" id="SSF55298">
    <property type="entry name" value="YjgF-like"/>
    <property type="match status" value="1"/>
</dbReference>
<dbReference type="InterPro" id="IPR019775">
    <property type="entry name" value="WD40_repeat_CS"/>
</dbReference>
<dbReference type="PRINTS" id="PR00319">
    <property type="entry name" value="GPROTEINB"/>
</dbReference>
<dbReference type="SUPFAM" id="SSF53474">
    <property type="entry name" value="alpha/beta-Hydrolases"/>
    <property type="match status" value="1"/>
</dbReference>
<evidence type="ECO:0000313" key="25">
    <source>
        <dbReference type="Proteomes" id="UP000663841"/>
    </source>
</evidence>
<dbReference type="GO" id="GO:0004672">
    <property type="term" value="F:protein kinase activity"/>
    <property type="evidence" value="ECO:0007669"/>
    <property type="project" value="InterPro"/>
</dbReference>
<dbReference type="InterPro" id="IPR001632">
    <property type="entry name" value="WD40_G-protein_beta-like"/>
</dbReference>
<keyword evidence="16" id="KW-0072">Autophagy</keyword>
<evidence type="ECO:0000256" key="13">
    <source>
        <dbReference type="ARBA" id="ARBA00022963"/>
    </source>
</evidence>
<dbReference type="Gene3D" id="3.30.1330.40">
    <property type="entry name" value="RutC-like"/>
    <property type="match status" value="1"/>
</dbReference>
<dbReference type="GO" id="GO:0034496">
    <property type="term" value="P:multivesicular body membrane disassembly"/>
    <property type="evidence" value="ECO:0007669"/>
    <property type="project" value="TreeGrafter"/>
</dbReference>
<dbReference type="InterPro" id="IPR035959">
    <property type="entry name" value="RutC-like_sf"/>
</dbReference>
<dbReference type="FunFam" id="3.30.1330.40:FF:000001">
    <property type="entry name" value="L-PSP family endoribonuclease"/>
    <property type="match status" value="1"/>
</dbReference>
<feature type="repeat" description="WD" evidence="22">
    <location>
        <begin position="266"/>
        <end position="299"/>
    </location>
</feature>
<dbReference type="PANTHER" id="PTHR47175">
    <property type="entry name" value="LIPASE ATG15-RELATED"/>
    <property type="match status" value="1"/>
</dbReference>
<dbReference type="InterPro" id="IPR001680">
    <property type="entry name" value="WD40_rpt"/>
</dbReference>
<evidence type="ECO:0000256" key="1">
    <source>
        <dbReference type="ARBA" id="ARBA00001024"/>
    </source>
</evidence>
<dbReference type="GO" id="GO:0005524">
    <property type="term" value="F:ATP binding"/>
    <property type="evidence" value="ECO:0007669"/>
    <property type="project" value="InterPro"/>
</dbReference>
<evidence type="ECO:0000256" key="5">
    <source>
        <dbReference type="ARBA" id="ARBA00010701"/>
    </source>
</evidence>
<dbReference type="CDD" id="cd00519">
    <property type="entry name" value="Lipase_3"/>
    <property type="match status" value="1"/>
</dbReference>
<evidence type="ECO:0000256" key="16">
    <source>
        <dbReference type="ARBA" id="ARBA00023006"/>
    </source>
</evidence>
<dbReference type="CDD" id="cd00448">
    <property type="entry name" value="YjgF_YER057c_UK114_family"/>
    <property type="match status" value="1"/>
</dbReference>
<comment type="similarity">
    <text evidence="4">Belongs to the RutC family.</text>
</comment>
<dbReference type="InterPro" id="IPR015943">
    <property type="entry name" value="WD40/YVTN_repeat-like_dom_sf"/>
</dbReference>
<dbReference type="InterPro" id="IPR050805">
    <property type="entry name" value="ATG15_Lipase"/>
</dbReference>
<evidence type="ECO:0000256" key="10">
    <source>
        <dbReference type="ARBA" id="ARBA00022737"/>
    </source>
</evidence>
<feature type="repeat" description="WD" evidence="22">
    <location>
        <begin position="4"/>
        <end position="45"/>
    </location>
</feature>
<evidence type="ECO:0000256" key="11">
    <source>
        <dbReference type="ARBA" id="ARBA00022753"/>
    </source>
</evidence>
<keyword evidence="11" id="KW-0967">Endosome</keyword>
<dbReference type="GO" id="GO:0004806">
    <property type="term" value="F:triacylglycerol lipase activity"/>
    <property type="evidence" value="ECO:0007669"/>
    <property type="project" value="UniProtKB-EC"/>
</dbReference>
<comment type="subunit">
    <text evidence="6">Binds to both phosphatidylinositol (PI) and phosphatidylinositol 3,5-bisphosphate (PIP2).</text>
</comment>
<dbReference type="PRINTS" id="PR00320">
    <property type="entry name" value="GPROTEINBRPT"/>
</dbReference>
<dbReference type="InterPro" id="IPR006056">
    <property type="entry name" value="RidA"/>
</dbReference>
<dbReference type="InterPro" id="IPR029058">
    <property type="entry name" value="AB_hydrolase_fold"/>
</dbReference>
<feature type="repeat" description="WD" evidence="22">
    <location>
        <begin position="47"/>
        <end position="88"/>
    </location>
</feature>
<keyword evidence="14" id="KW-0735">Signal-anchor</keyword>
<dbReference type="InterPro" id="IPR002921">
    <property type="entry name" value="Fungal_lipase-type"/>
</dbReference>
<dbReference type="Gene3D" id="3.40.50.1820">
    <property type="entry name" value="alpha/beta hydrolase"/>
    <property type="match status" value="1"/>
</dbReference>
<dbReference type="Pfam" id="PF01042">
    <property type="entry name" value="Ribonuc_L-PSP"/>
    <property type="match status" value="1"/>
</dbReference>
<dbReference type="GO" id="GO:0032585">
    <property type="term" value="C:multivesicular body membrane"/>
    <property type="evidence" value="ECO:0007669"/>
    <property type="project" value="UniProtKB-SubCell"/>
</dbReference>
<feature type="repeat" description="WD" evidence="22">
    <location>
        <begin position="181"/>
        <end position="222"/>
    </location>
</feature>
<evidence type="ECO:0000256" key="17">
    <source>
        <dbReference type="ARBA" id="ARBA00023098"/>
    </source>
</evidence>
<dbReference type="GO" id="GO:0005775">
    <property type="term" value="C:vacuolar lumen"/>
    <property type="evidence" value="ECO:0007669"/>
    <property type="project" value="TreeGrafter"/>
</dbReference>
<dbReference type="Gene3D" id="1.10.510.10">
    <property type="entry name" value="Transferase(Phosphotransferase) domain 1"/>
    <property type="match status" value="1"/>
</dbReference>
<dbReference type="EC" id="3.1.1.3" evidence="7"/>
<gene>
    <name evidence="24" type="ORF">RDB_LOCUS88181</name>
</gene>
<dbReference type="SMART" id="SM00220">
    <property type="entry name" value="S_TKc"/>
    <property type="match status" value="1"/>
</dbReference>
<dbReference type="EMBL" id="CAJMWW010000090">
    <property type="protein sequence ID" value="CAE6438168.1"/>
    <property type="molecule type" value="Genomic_DNA"/>
</dbReference>
<dbReference type="CDD" id="cd00200">
    <property type="entry name" value="WD40"/>
    <property type="match status" value="1"/>
</dbReference>
<comment type="catalytic activity">
    <reaction evidence="1">
        <text>a triacylglycerol + H2O = a diacylglycerol + a fatty acid + H(+)</text>
        <dbReference type="Rhea" id="RHEA:12044"/>
        <dbReference type="ChEBI" id="CHEBI:15377"/>
        <dbReference type="ChEBI" id="CHEBI:15378"/>
        <dbReference type="ChEBI" id="CHEBI:17855"/>
        <dbReference type="ChEBI" id="CHEBI:18035"/>
        <dbReference type="ChEBI" id="CHEBI:28868"/>
        <dbReference type="EC" id="3.1.1.3"/>
    </reaction>
</comment>
<dbReference type="GO" id="GO:0006660">
    <property type="term" value="P:phosphatidylserine catabolic process"/>
    <property type="evidence" value="ECO:0007669"/>
    <property type="project" value="TreeGrafter"/>
</dbReference>
<dbReference type="SUPFAM" id="SSF56112">
    <property type="entry name" value="Protein kinase-like (PK-like)"/>
    <property type="match status" value="1"/>
</dbReference>
<keyword evidence="10" id="KW-0677">Repeat</keyword>
<evidence type="ECO:0000256" key="18">
    <source>
        <dbReference type="ARBA" id="ARBA00023136"/>
    </source>
</evidence>
<evidence type="ECO:0000256" key="6">
    <source>
        <dbReference type="ARBA" id="ARBA00011137"/>
    </source>
</evidence>
<dbReference type="InterPro" id="IPR036322">
    <property type="entry name" value="WD40_repeat_dom_sf"/>
</dbReference>
<keyword evidence="17" id="KW-0443">Lipid metabolism</keyword>
<reference evidence="24" key="1">
    <citation type="submission" date="2021-01" db="EMBL/GenBank/DDBJ databases">
        <authorList>
            <person name="Kaushik A."/>
        </authorList>
    </citation>
    <scope>NUCLEOTIDE SEQUENCE</scope>
    <source>
        <strain evidence="24">AG3-T5</strain>
    </source>
</reference>
<dbReference type="Pfam" id="PF07714">
    <property type="entry name" value="PK_Tyr_Ser-Thr"/>
    <property type="match status" value="1"/>
</dbReference>
<evidence type="ECO:0000256" key="21">
    <source>
        <dbReference type="ARBA" id="ARBA00029828"/>
    </source>
</evidence>
<dbReference type="PROSITE" id="PS00678">
    <property type="entry name" value="WD_REPEATS_1"/>
    <property type="match status" value="5"/>
</dbReference>
<keyword evidence="19" id="KW-0325">Glycoprotein</keyword>
<evidence type="ECO:0000256" key="7">
    <source>
        <dbReference type="ARBA" id="ARBA00013279"/>
    </source>
</evidence>
<evidence type="ECO:0000256" key="20">
    <source>
        <dbReference type="ARBA" id="ARBA00024663"/>
    </source>
</evidence>
<feature type="repeat" description="WD" evidence="22">
    <location>
        <begin position="138"/>
        <end position="179"/>
    </location>
</feature>
<comment type="caution">
    <text evidence="24">The sequence shown here is derived from an EMBL/GenBank/DDBJ whole genome shotgun (WGS) entry which is preliminary data.</text>
</comment>
<dbReference type="PROSITE" id="PS50011">
    <property type="entry name" value="PROTEIN_KINASE_DOM"/>
    <property type="match status" value="1"/>
</dbReference>
<keyword evidence="13" id="KW-0442">Lipid degradation</keyword>
<dbReference type="SMART" id="SM00320">
    <property type="entry name" value="WD40"/>
    <property type="match status" value="7"/>
</dbReference>
<dbReference type="InterPro" id="IPR020472">
    <property type="entry name" value="WD40_PAC1"/>
</dbReference>
<keyword evidence="9" id="KW-0812">Transmembrane</keyword>
<dbReference type="Pfam" id="PF00400">
    <property type="entry name" value="WD40"/>
    <property type="match status" value="6"/>
</dbReference>
<evidence type="ECO:0000256" key="22">
    <source>
        <dbReference type="PROSITE-ProRule" id="PRU00221"/>
    </source>
</evidence>
<proteinExistence type="inferred from homology"/>